<dbReference type="PANTHER" id="PTHR37162">
    <property type="entry name" value="HAT FAMILY DIMERISATION DOMAINCONTAINING PROTEIN-RELATED"/>
    <property type="match status" value="1"/>
</dbReference>
<comment type="caution">
    <text evidence="1">The sequence shown here is derived from an EMBL/GenBank/DDBJ whole genome shotgun (WGS) entry which is preliminary data.</text>
</comment>
<dbReference type="EMBL" id="JAWDGP010002216">
    <property type="protein sequence ID" value="KAK3784764.1"/>
    <property type="molecule type" value="Genomic_DNA"/>
</dbReference>
<evidence type="ECO:0000313" key="1">
    <source>
        <dbReference type="EMBL" id="KAK3784764.1"/>
    </source>
</evidence>
<accession>A0AAE1ABE7</accession>
<dbReference type="Proteomes" id="UP001283361">
    <property type="component" value="Unassembled WGS sequence"/>
</dbReference>
<protein>
    <submittedName>
        <fullName evidence="1">Uncharacterized protein</fullName>
    </submittedName>
</protein>
<organism evidence="1 2">
    <name type="scientific">Elysia crispata</name>
    <name type="common">lettuce slug</name>
    <dbReference type="NCBI Taxonomy" id="231223"/>
    <lineage>
        <taxon>Eukaryota</taxon>
        <taxon>Metazoa</taxon>
        <taxon>Spiralia</taxon>
        <taxon>Lophotrochozoa</taxon>
        <taxon>Mollusca</taxon>
        <taxon>Gastropoda</taxon>
        <taxon>Heterobranchia</taxon>
        <taxon>Euthyneura</taxon>
        <taxon>Panpulmonata</taxon>
        <taxon>Sacoglossa</taxon>
        <taxon>Placobranchoidea</taxon>
        <taxon>Plakobranchidae</taxon>
        <taxon>Elysia</taxon>
    </lineage>
</organism>
<name>A0AAE1ABE7_9GAST</name>
<proteinExistence type="predicted"/>
<gene>
    <name evidence="1" type="ORF">RRG08_032217</name>
</gene>
<keyword evidence="2" id="KW-1185">Reference proteome</keyword>
<evidence type="ECO:0000313" key="2">
    <source>
        <dbReference type="Proteomes" id="UP001283361"/>
    </source>
</evidence>
<sequence>MRQPQNQTKKRILNILVCYFDSDVSESVTHLYSSIELVVVNASTVHAAVVGKLKEDGIPLQNLISSLSNSAAYMRGTHNGYEAKLRSDAPHLLKIDGDMCHHIHNITREFSTQLDPDNHLARLLDDIHRDFFYSPDIREDFGSICKI</sequence>
<reference evidence="1" key="1">
    <citation type="journal article" date="2023" name="G3 (Bethesda)">
        <title>A reference genome for the long-term kleptoplast-retaining sea slug Elysia crispata morphotype clarki.</title>
        <authorList>
            <person name="Eastman K.E."/>
            <person name="Pendleton A.L."/>
            <person name="Shaikh M.A."/>
            <person name="Suttiyut T."/>
            <person name="Ogas R."/>
            <person name="Tomko P."/>
            <person name="Gavelis G."/>
            <person name="Widhalm J.R."/>
            <person name="Wisecaver J.H."/>
        </authorList>
    </citation>
    <scope>NUCLEOTIDE SEQUENCE</scope>
    <source>
        <strain evidence="1">ECLA1</strain>
    </source>
</reference>
<dbReference type="AlphaFoldDB" id="A0AAE1ABE7"/>
<dbReference type="PANTHER" id="PTHR37162:SF1">
    <property type="entry name" value="BED-TYPE DOMAIN-CONTAINING PROTEIN"/>
    <property type="match status" value="1"/>
</dbReference>